<keyword evidence="1" id="KW-0472">Membrane</keyword>
<protein>
    <submittedName>
        <fullName evidence="2">Uncharacterized protein</fullName>
    </submittedName>
</protein>
<organism evidence="2 3">
    <name type="scientific">Wenjunlia vitaminophila</name>
    <name type="common">Streptomyces vitaminophilus</name>
    <dbReference type="NCBI Taxonomy" id="76728"/>
    <lineage>
        <taxon>Bacteria</taxon>
        <taxon>Bacillati</taxon>
        <taxon>Actinomycetota</taxon>
        <taxon>Actinomycetes</taxon>
        <taxon>Kitasatosporales</taxon>
        <taxon>Streptomycetaceae</taxon>
        <taxon>Wenjunlia</taxon>
    </lineage>
</organism>
<dbReference type="AlphaFoldDB" id="A0A0T6LM96"/>
<gene>
    <name evidence="2" type="ORF">AQ490_09460</name>
</gene>
<dbReference type="RefSeq" id="WP_018381897.1">
    <property type="nucleotide sequence ID" value="NZ_LLZU01000038.1"/>
</dbReference>
<dbReference type="STRING" id="76728.AQ490_09460"/>
<sequence length="94" mass="10244">MSRCTVDDWTSSAPDRKHEQVRWILESPYPPVPADLTARAASQGRRMLHRRLLLRRLLLVTATLAVVALVVLAVVTWPGDTPSGPPATPPPVSG</sequence>
<keyword evidence="3" id="KW-1185">Reference proteome</keyword>
<keyword evidence="1" id="KW-1133">Transmembrane helix</keyword>
<comment type="caution">
    <text evidence="2">The sequence shown here is derived from an EMBL/GenBank/DDBJ whole genome shotgun (WGS) entry which is preliminary data.</text>
</comment>
<reference evidence="2 3" key="1">
    <citation type="submission" date="2015-10" db="EMBL/GenBank/DDBJ databases">
        <title>Draft genome sequence of pyrrolomycin-producing Streptomyces vitaminophilus.</title>
        <authorList>
            <person name="Graham D.E."/>
            <person name="Mahan K.M."/>
            <person name="Klingeman D.M."/>
            <person name="Hettich R.L."/>
            <person name="Parry R.J."/>
        </authorList>
    </citation>
    <scope>NUCLEOTIDE SEQUENCE [LARGE SCALE GENOMIC DNA]</scope>
    <source>
        <strain evidence="2 3">ATCC 31673</strain>
    </source>
</reference>
<accession>A0A0T6LM96</accession>
<evidence type="ECO:0000313" key="2">
    <source>
        <dbReference type="EMBL" id="KRV46978.1"/>
    </source>
</evidence>
<dbReference type="Proteomes" id="UP000050867">
    <property type="component" value="Unassembled WGS sequence"/>
</dbReference>
<dbReference type="OrthoDB" id="4322904at2"/>
<evidence type="ECO:0000256" key="1">
    <source>
        <dbReference type="SAM" id="Phobius"/>
    </source>
</evidence>
<proteinExistence type="predicted"/>
<name>A0A0T6LM96_WENVI</name>
<evidence type="ECO:0000313" key="3">
    <source>
        <dbReference type="Proteomes" id="UP000050867"/>
    </source>
</evidence>
<keyword evidence="1" id="KW-0812">Transmembrane</keyword>
<feature type="transmembrane region" description="Helical" evidence="1">
    <location>
        <begin position="57"/>
        <end position="77"/>
    </location>
</feature>
<dbReference type="EMBL" id="LLZU01000038">
    <property type="protein sequence ID" value="KRV46978.1"/>
    <property type="molecule type" value="Genomic_DNA"/>
</dbReference>